<dbReference type="EMBL" id="BMAW01106619">
    <property type="protein sequence ID" value="GFT25289.1"/>
    <property type="molecule type" value="Genomic_DNA"/>
</dbReference>
<keyword evidence="2" id="KW-1185">Reference proteome</keyword>
<dbReference type="Proteomes" id="UP000887013">
    <property type="component" value="Unassembled WGS sequence"/>
</dbReference>
<dbReference type="AlphaFoldDB" id="A0A8X6NPS6"/>
<sequence>MSRRSPWSLTPRPLALKRSRPEASRWISCLVVFCLLGPFRLLPPVGGATAFFSFMCLVSCFEDLDSPLFYLAVCCGLLKNRFPPPGTLSRILSAFEKTMFIFGYSTL</sequence>
<comment type="caution">
    <text evidence="1">The sequence shown here is derived from an EMBL/GenBank/DDBJ whole genome shotgun (WGS) entry which is preliminary data.</text>
</comment>
<accession>A0A8X6NPS6</accession>
<name>A0A8X6NPS6_NEPPI</name>
<evidence type="ECO:0000313" key="1">
    <source>
        <dbReference type="EMBL" id="GFT25289.1"/>
    </source>
</evidence>
<protein>
    <submittedName>
        <fullName evidence="1">Uncharacterized protein</fullName>
    </submittedName>
</protein>
<reference evidence="1" key="1">
    <citation type="submission" date="2020-08" db="EMBL/GenBank/DDBJ databases">
        <title>Multicomponent nature underlies the extraordinary mechanical properties of spider dragline silk.</title>
        <authorList>
            <person name="Kono N."/>
            <person name="Nakamura H."/>
            <person name="Mori M."/>
            <person name="Yoshida Y."/>
            <person name="Ohtoshi R."/>
            <person name="Malay A.D."/>
            <person name="Moran D.A.P."/>
            <person name="Tomita M."/>
            <person name="Numata K."/>
            <person name="Arakawa K."/>
        </authorList>
    </citation>
    <scope>NUCLEOTIDE SEQUENCE</scope>
</reference>
<gene>
    <name evidence="1" type="ORF">NPIL_241601</name>
</gene>
<organism evidence="1 2">
    <name type="scientific">Nephila pilipes</name>
    <name type="common">Giant wood spider</name>
    <name type="synonym">Nephila maculata</name>
    <dbReference type="NCBI Taxonomy" id="299642"/>
    <lineage>
        <taxon>Eukaryota</taxon>
        <taxon>Metazoa</taxon>
        <taxon>Ecdysozoa</taxon>
        <taxon>Arthropoda</taxon>
        <taxon>Chelicerata</taxon>
        <taxon>Arachnida</taxon>
        <taxon>Araneae</taxon>
        <taxon>Araneomorphae</taxon>
        <taxon>Entelegynae</taxon>
        <taxon>Araneoidea</taxon>
        <taxon>Nephilidae</taxon>
        <taxon>Nephila</taxon>
    </lineage>
</organism>
<evidence type="ECO:0000313" key="2">
    <source>
        <dbReference type="Proteomes" id="UP000887013"/>
    </source>
</evidence>
<proteinExistence type="predicted"/>